<dbReference type="InterPro" id="IPR016300">
    <property type="entry name" value="ATPase_ArsA/GET3"/>
</dbReference>
<dbReference type="OrthoDB" id="9780677at2"/>
<dbReference type="SUPFAM" id="SSF52540">
    <property type="entry name" value="P-loop containing nucleoside triphosphate hydrolases"/>
    <property type="match status" value="1"/>
</dbReference>
<dbReference type="Proteomes" id="UP000448943">
    <property type="component" value="Unassembled WGS sequence"/>
</dbReference>
<dbReference type="NCBIfam" id="TIGR00345">
    <property type="entry name" value="GET3_arsA_TRC40"/>
    <property type="match status" value="1"/>
</dbReference>
<evidence type="ECO:0000313" key="3">
    <source>
        <dbReference type="EMBL" id="NBI29350.1"/>
    </source>
</evidence>
<dbReference type="Gene3D" id="3.40.50.300">
    <property type="entry name" value="P-loop containing nucleotide triphosphate hydrolases"/>
    <property type="match status" value="1"/>
</dbReference>
<evidence type="ECO:0000259" key="2">
    <source>
        <dbReference type="Pfam" id="PF02374"/>
    </source>
</evidence>
<dbReference type="InterPro" id="IPR027417">
    <property type="entry name" value="P-loop_NTPase"/>
</dbReference>
<sequence length="310" mass="35178">MNPLLNKKIIFVGGKGGVGKSTSASAIAVGLANARKRTLLISTDPAHNTSDIFQVNIDSTPTKIFENLWAIEINAEKETKKYIKQVKKNIQDVVKVTMLEEVHRQIDTAESAPGAEEAALFDRMVSIILEEQNQYDVLIFDTAPTGHTIRLLSLPELLGVWINGMLEKRKSTTDRYSKLLNDGEPVEDPIYEVLLKRKKRFSRVRDILLDETRTGLAFVLNPERLPIIETEKAIHLLKKYGLKVQSLIVNKILPEDVDGQFLQQRKRMEKKYLKEIETRFSTQSKIYVPLFANDISTINDIQKITSFVVS</sequence>
<dbReference type="Pfam" id="PF02374">
    <property type="entry name" value="ArsA_ATPase"/>
    <property type="match status" value="1"/>
</dbReference>
<feature type="domain" description="ArsA/GET3 Anion-transporting ATPase-like" evidence="2">
    <location>
        <begin position="8"/>
        <end position="308"/>
    </location>
</feature>
<name>A0A6N9Q3J9_9BACL</name>
<evidence type="ECO:0000313" key="4">
    <source>
        <dbReference type="Proteomes" id="UP000448943"/>
    </source>
</evidence>
<dbReference type="PANTHER" id="PTHR10803:SF3">
    <property type="entry name" value="ATPASE GET3"/>
    <property type="match status" value="1"/>
</dbReference>
<comment type="caution">
    <text evidence="3">The sequence shown here is derived from an EMBL/GenBank/DDBJ whole genome shotgun (WGS) entry which is preliminary data.</text>
</comment>
<dbReference type="PANTHER" id="PTHR10803">
    <property type="entry name" value="ARSENICAL PUMP-DRIVING ATPASE ARSENITE-TRANSLOCATING ATPASE"/>
    <property type="match status" value="1"/>
</dbReference>
<gene>
    <name evidence="3" type="ORF">ERL59_10295</name>
</gene>
<proteinExistence type="inferred from homology"/>
<protein>
    <submittedName>
        <fullName evidence="3">ArsA family ATPase</fullName>
    </submittedName>
</protein>
<reference evidence="3 4" key="1">
    <citation type="submission" date="2019-01" db="EMBL/GenBank/DDBJ databases">
        <title>Chengkuizengella sp. nov., isolated from deep-sea sediment of East Pacific Ocean.</title>
        <authorList>
            <person name="Yang J."/>
            <person name="Lai Q."/>
            <person name="Shao Z."/>
        </authorList>
    </citation>
    <scope>NUCLEOTIDE SEQUENCE [LARGE SCALE GENOMIC DNA]</scope>
    <source>
        <strain evidence="3 4">YPA3-1-1</strain>
    </source>
</reference>
<dbReference type="AlphaFoldDB" id="A0A6N9Q3J9"/>
<organism evidence="3 4">
    <name type="scientific">Chengkuizengella marina</name>
    <dbReference type="NCBI Taxonomy" id="2507566"/>
    <lineage>
        <taxon>Bacteria</taxon>
        <taxon>Bacillati</taxon>
        <taxon>Bacillota</taxon>
        <taxon>Bacilli</taxon>
        <taxon>Bacillales</taxon>
        <taxon>Paenibacillaceae</taxon>
        <taxon>Chengkuizengella</taxon>
    </lineage>
</organism>
<accession>A0A6N9Q3J9</accession>
<dbReference type="GO" id="GO:0016887">
    <property type="term" value="F:ATP hydrolysis activity"/>
    <property type="evidence" value="ECO:0007669"/>
    <property type="project" value="InterPro"/>
</dbReference>
<evidence type="ECO:0000256" key="1">
    <source>
        <dbReference type="ARBA" id="ARBA00011040"/>
    </source>
</evidence>
<dbReference type="RefSeq" id="WP_160646159.1">
    <property type="nucleotide sequence ID" value="NZ_SIJB01000024.1"/>
</dbReference>
<dbReference type="InterPro" id="IPR025723">
    <property type="entry name" value="ArsA/GET3_ATPase-like"/>
</dbReference>
<dbReference type="EMBL" id="SIJB01000024">
    <property type="protein sequence ID" value="NBI29350.1"/>
    <property type="molecule type" value="Genomic_DNA"/>
</dbReference>
<comment type="similarity">
    <text evidence="1">Belongs to the arsA ATPase family.</text>
</comment>
<keyword evidence="4" id="KW-1185">Reference proteome</keyword>
<dbReference type="CDD" id="cd02035">
    <property type="entry name" value="ArsA"/>
    <property type="match status" value="1"/>
</dbReference>
<dbReference type="GO" id="GO:0005524">
    <property type="term" value="F:ATP binding"/>
    <property type="evidence" value="ECO:0007669"/>
    <property type="project" value="InterPro"/>
</dbReference>